<organism evidence="1 2">
    <name type="scientific">Dreissena polymorpha</name>
    <name type="common">Zebra mussel</name>
    <name type="synonym">Mytilus polymorpha</name>
    <dbReference type="NCBI Taxonomy" id="45954"/>
    <lineage>
        <taxon>Eukaryota</taxon>
        <taxon>Metazoa</taxon>
        <taxon>Spiralia</taxon>
        <taxon>Lophotrochozoa</taxon>
        <taxon>Mollusca</taxon>
        <taxon>Bivalvia</taxon>
        <taxon>Autobranchia</taxon>
        <taxon>Heteroconchia</taxon>
        <taxon>Euheterodonta</taxon>
        <taxon>Imparidentia</taxon>
        <taxon>Neoheterodontei</taxon>
        <taxon>Myida</taxon>
        <taxon>Dreissenoidea</taxon>
        <taxon>Dreissenidae</taxon>
        <taxon>Dreissena</taxon>
    </lineage>
</organism>
<dbReference type="AlphaFoldDB" id="A0A9D4HZY4"/>
<dbReference type="Proteomes" id="UP000828390">
    <property type="component" value="Unassembled WGS sequence"/>
</dbReference>
<gene>
    <name evidence="1" type="ORF">DPMN_045475</name>
</gene>
<protein>
    <submittedName>
        <fullName evidence="1">Uncharacterized protein</fullName>
    </submittedName>
</protein>
<proteinExistence type="predicted"/>
<sequence>MFRLPYLVNKTNKELQENIPRNEKNISDAYTLWFPFGLLGKYAIKREENICRM</sequence>
<accession>A0A9D4HZY4</accession>
<evidence type="ECO:0000313" key="2">
    <source>
        <dbReference type="Proteomes" id="UP000828390"/>
    </source>
</evidence>
<keyword evidence="2" id="KW-1185">Reference proteome</keyword>
<comment type="caution">
    <text evidence="1">The sequence shown here is derived from an EMBL/GenBank/DDBJ whole genome shotgun (WGS) entry which is preliminary data.</text>
</comment>
<name>A0A9D4HZY4_DREPO</name>
<reference evidence="1" key="1">
    <citation type="journal article" date="2019" name="bioRxiv">
        <title>The Genome of the Zebra Mussel, Dreissena polymorpha: A Resource for Invasive Species Research.</title>
        <authorList>
            <person name="McCartney M.A."/>
            <person name="Auch B."/>
            <person name="Kono T."/>
            <person name="Mallez S."/>
            <person name="Zhang Y."/>
            <person name="Obille A."/>
            <person name="Becker A."/>
            <person name="Abrahante J.E."/>
            <person name="Garbe J."/>
            <person name="Badalamenti J.P."/>
            <person name="Herman A."/>
            <person name="Mangelson H."/>
            <person name="Liachko I."/>
            <person name="Sullivan S."/>
            <person name="Sone E.D."/>
            <person name="Koren S."/>
            <person name="Silverstein K.A.T."/>
            <person name="Beckman K.B."/>
            <person name="Gohl D.M."/>
        </authorList>
    </citation>
    <scope>NUCLEOTIDE SEQUENCE</scope>
    <source>
        <strain evidence="1">Duluth1</strain>
        <tissue evidence="1">Whole animal</tissue>
    </source>
</reference>
<reference evidence="1" key="2">
    <citation type="submission" date="2020-11" db="EMBL/GenBank/DDBJ databases">
        <authorList>
            <person name="McCartney M.A."/>
            <person name="Auch B."/>
            <person name="Kono T."/>
            <person name="Mallez S."/>
            <person name="Becker A."/>
            <person name="Gohl D.M."/>
            <person name="Silverstein K.A.T."/>
            <person name="Koren S."/>
            <person name="Bechman K.B."/>
            <person name="Herman A."/>
            <person name="Abrahante J.E."/>
            <person name="Garbe J."/>
        </authorList>
    </citation>
    <scope>NUCLEOTIDE SEQUENCE</scope>
    <source>
        <strain evidence="1">Duluth1</strain>
        <tissue evidence="1">Whole animal</tissue>
    </source>
</reference>
<dbReference type="EMBL" id="JAIWYP010000011">
    <property type="protein sequence ID" value="KAH3738832.1"/>
    <property type="molecule type" value="Genomic_DNA"/>
</dbReference>
<evidence type="ECO:0000313" key="1">
    <source>
        <dbReference type="EMBL" id="KAH3738832.1"/>
    </source>
</evidence>